<keyword evidence="2" id="KW-1185">Reference proteome</keyword>
<accession>A0ABV7G8T6</accession>
<evidence type="ECO:0000313" key="1">
    <source>
        <dbReference type="EMBL" id="MFC3136655.1"/>
    </source>
</evidence>
<dbReference type="EMBL" id="JBHRTD010000001">
    <property type="protein sequence ID" value="MFC3136655.1"/>
    <property type="molecule type" value="Genomic_DNA"/>
</dbReference>
<reference evidence="2" key="1">
    <citation type="journal article" date="2019" name="Int. J. Syst. Evol. Microbiol.">
        <title>The Global Catalogue of Microorganisms (GCM) 10K type strain sequencing project: providing services to taxonomists for standard genome sequencing and annotation.</title>
        <authorList>
            <consortium name="The Broad Institute Genomics Platform"/>
            <consortium name="The Broad Institute Genome Sequencing Center for Infectious Disease"/>
            <person name="Wu L."/>
            <person name="Ma J."/>
        </authorList>
    </citation>
    <scope>NUCLEOTIDE SEQUENCE [LARGE SCALE GENOMIC DNA]</scope>
    <source>
        <strain evidence="2">KCTC 52277</strain>
    </source>
</reference>
<protein>
    <submittedName>
        <fullName evidence="1">Uncharacterized protein</fullName>
    </submittedName>
</protein>
<gene>
    <name evidence="1" type="ORF">ACFOE0_00420</name>
</gene>
<evidence type="ECO:0000313" key="2">
    <source>
        <dbReference type="Proteomes" id="UP001595621"/>
    </source>
</evidence>
<name>A0ABV7G8T6_9GAMM</name>
<organism evidence="1 2">
    <name type="scientific">Shewanella submarina</name>
    <dbReference type="NCBI Taxonomy" id="2016376"/>
    <lineage>
        <taxon>Bacteria</taxon>
        <taxon>Pseudomonadati</taxon>
        <taxon>Pseudomonadota</taxon>
        <taxon>Gammaproteobacteria</taxon>
        <taxon>Alteromonadales</taxon>
        <taxon>Shewanellaceae</taxon>
        <taxon>Shewanella</taxon>
    </lineage>
</organism>
<comment type="caution">
    <text evidence="1">The sequence shown here is derived from an EMBL/GenBank/DDBJ whole genome shotgun (WGS) entry which is preliminary data.</text>
</comment>
<sequence length="83" mass="9175">MKASEAREKSQFSNLLEEMITLINEGIAEATDSGLFGMLAPVQLQCKGEDKEVCEAIKAHFRELDYVISITPVGSLSIITIDW</sequence>
<proteinExistence type="predicted"/>
<dbReference type="RefSeq" id="WP_248936458.1">
    <property type="nucleotide sequence ID" value="NZ_JAKILF010000005.1"/>
</dbReference>
<dbReference type="Proteomes" id="UP001595621">
    <property type="component" value="Unassembled WGS sequence"/>
</dbReference>